<keyword evidence="1" id="KW-0812">Transmembrane</keyword>
<evidence type="ECO:0000256" key="1">
    <source>
        <dbReference type="SAM" id="Phobius"/>
    </source>
</evidence>
<dbReference type="EMBL" id="BSPQ01000001">
    <property type="protein sequence ID" value="GLS89479.1"/>
    <property type="molecule type" value="Genomic_DNA"/>
</dbReference>
<evidence type="ECO:0000313" key="2">
    <source>
        <dbReference type="EMBL" id="GLS89479.1"/>
    </source>
</evidence>
<reference evidence="3" key="1">
    <citation type="journal article" date="2019" name="Int. J. Syst. Evol. Microbiol.">
        <title>The Global Catalogue of Microorganisms (GCM) 10K type strain sequencing project: providing services to taxonomists for standard genome sequencing and annotation.</title>
        <authorList>
            <consortium name="The Broad Institute Genomics Platform"/>
            <consortium name="The Broad Institute Genome Sequencing Center for Infectious Disease"/>
            <person name="Wu L."/>
            <person name="Ma J."/>
        </authorList>
    </citation>
    <scope>NUCLEOTIDE SEQUENCE [LARGE SCALE GENOMIC DNA]</scope>
    <source>
        <strain evidence="3">NBRC 103166</strain>
    </source>
</reference>
<evidence type="ECO:0000313" key="3">
    <source>
        <dbReference type="Proteomes" id="UP001157353"/>
    </source>
</evidence>
<feature type="transmembrane region" description="Helical" evidence="1">
    <location>
        <begin position="33"/>
        <end position="54"/>
    </location>
</feature>
<dbReference type="SUPFAM" id="SSF48452">
    <property type="entry name" value="TPR-like"/>
    <property type="match status" value="1"/>
</dbReference>
<organism evidence="2 3">
    <name type="scientific">Psychromonas marina</name>
    <dbReference type="NCBI Taxonomy" id="88364"/>
    <lineage>
        <taxon>Bacteria</taxon>
        <taxon>Pseudomonadati</taxon>
        <taxon>Pseudomonadota</taxon>
        <taxon>Gammaproteobacteria</taxon>
        <taxon>Alteromonadales</taxon>
        <taxon>Psychromonadaceae</taxon>
        <taxon>Psychromonas</taxon>
    </lineage>
</organism>
<evidence type="ECO:0008006" key="4">
    <source>
        <dbReference type="Google" id="ProtNLM"/>
    </source>
</evidence>
<dbReference type="Proteomes" id="UP001157353">
    <property type="component" value="Unassembled WGS sequence"/>
</dbReference>
<dbReference type="InterPro" id="IPR011990">
    <property type="entry name" value="TPR-like_helical_dom_sf"/>
</dbReference>
<comment type="caution">
    <text evidence="2">The sequence shown here is derived from an EMBL/GenBank/DDBJ whole genome shotgun (WGS) entry which is preliminary data.</text>
</comment>
<keyword evidence="1" id="KW-1133">Transmembrane helix</keyword>
<keyword evidence="3" id="KW-1185">Reference proteome</keyword>
<dbReference type="Gene3D" id="1.25.40.10">
    <property type="entry name" value="Tetratricopeptide repeat domain"/>
    <property type="match status" value="1"/>
</dbReference>
<accession>A0ABQ6DWF9</accession>
<dbReference type="RefSeq" id="WP_284202596.1">
    <property type="nucleotide sequence ID" value="NZ_BSPQ01000001.1"/>
</dbReference>
<sequence>MSIINKMHKGLQANHDESPMLSSVPVKKQKKKVLLFALISLLLASSIGLSFLIYDKESAANNSEQPNQTRLTPVDTALPITSEPVVTKELEPATTSTAVTQKKVDDTPKVAVKILPVVQPELPVTAKVTTPKEATPNKVTTPAKQTPAKPVAEKTKAQVEPKKTAHLEIKKSVLTTSELADIHLKSAEKALAKGDKQLASQEKIKALNVKPDLHHVRESLALYYFSIGEQGQAKSLLQKGAVQYPEHSDFNLMLSRIALKNDQQKKAYLYLQQSPPAVEGHLDYHVSYAILAQKFKDYARSEVLFEGLLTQRPNNGRWRMSLAIAQDKLGKEPLAVENYRKALLQIDLSSNAKKYINQRLTYLANQ</sequence>
<proteinExistence type="predicted"/>
<name>A0ABQ6DWF9_9GAMM</name>
<gene>
    <name evidence="2" type="ORF">GCM10007916_05460</name>
</gene>
<protein>
    <recommendedName>
        <fullName evidence="4">Tetratricopeptide repeat protein</fullName>
    </recommendedName>
</protein>
<keyword evidence="1" id="KW-0472">Membrane</keyword>